<keyword evidence="10" id="KW-0444">Lipid biosynthesis</keyword>
<evidence type="ECO:0000256" key="1">
    <source>
        <dbReference type="ARBA" id="ARBA00005194"/>
    </source>
</evidence>
<evidence type="ECO:0000313" key="12">
    <source>
        <dbReference type="EMBL" id="MBB6715202.1"/>
    </source>
</evidence>
<protein>
    <recommendedName>
        <fullName evidence="3 10">3-oxoacyl-[acyl-carrier-protein] reductase</fullName>
        <ecNumber evidence="3 10">1.1.1.100</ecNumber>
    </recommendedName>
</protein>
<dbReference type="CDD" id="cd05333">
    <property type="entry name" value="BKR_SDR_c"/>
    <property type="match status" value="1"/>
</dbReference>
<feature type="active site" description="Proton acceptor" evidence="8">
    <location>
        <position position="154"/>
    </location>
</feature>
<dbReference type="GO" id="GO:0004316">
    <property type="term" value="F:3-oxoacyl-[acyl-carrier-protein] reductase (NADPH) activity"/>
    <property type="evidence" value="ECO:0007669"/>
    <property type="project" value="UniProtKB-UniRule"/>
</dbReference>
<dbReference type="Pfam" id="PF13561">
    <property type="entry name" value="adh_short_C2"/>
    <property type="match status" value="1"/>
</dbReference>
<name>A0A1H0RG19_9CLOT</name>
<dbReference type="Proteomes" id="UP000585258">
    <property type="component" value="Unassembled WGS sequence"/>
</dbReference>
<dbReference type="RefSeq" id="WP_089968096.1">
    <property type="nucleotide sequence ID" value="NZ_FNJM01000003.1"/>
</dbReference>
<dbReference type="NCBIfam" id="NF005559">
    <property type="entry name" value="PRK07231.1"/>
    <property type="match status" value="1"/>
</dbReference>
<evidence type="ECO:0000256" key="3">
    <source>
        <dbReference type="ARBA" id="ARBA00012948"/>
    </source>
</evidence>
<evidence type="ECO:0000256" key="5">
    <source>
        <dbReference type="ARBA" id="ARBA00023002"/>
    </source>
</evidence>
<sequence>MLKGKCAVVTGAAKGIGRSIALKYAKLGANLVINYRSSEEEAISLEKELKELGVEVLVVKADISNFNDANNLILMAKERFGSVDILVNNAGITRDGLVMRMKEEDFDRVIEVNLKGVFNCIRAVTPIMVKQKSGKVINMASVVGITGNAGQLNYCAAKAGVIGMTKSLARELGSRGINVNAIAPGFIQTDMTNELGEKAKDAVMANIPLKRFGNVSDVAELAAFLASESASYITGQIISVDGGMSM</sequence>
<organism evidence="13 14">
    <name type="scientific">Clostridium gasigenes</name>
    <dbReference type="NCBI Taxonomy" id="94869"/>
    <lineage>
        <taxon>Bacteria</taxon>
        <taxon>Bacillati</taxon>
        <taxon>Bacillota</taxon>
        <taxon>Clostridia</taxon>
        <taxon>Eubacteriales</taxon>
        <taxon>Clostridiaceae</taxon>
        <taxon>Clostridium</taxon>
    </lineage>
</organism>
<dbReference type="InterPro" id="IPR002347">
    <property type="entry name" value="SDR_fam"/>
</dbReference>
<dbReference type="NCBIfam" id="NF004198">
    <property type="entry name" value="PRK05653.1-3"/>
    <property type="match status" value="1"/>
</dbReference>
<proteinExistence type="inferred from homology"/>
<dbReference type="NCBIfam" id="TIGR01830">
    <property type="entry name" value="3oxo_ACP_reduc"/>
    <property type="match status" value="1"/>
</dbReference>
<evidence type="ECO:0000256" key="10">
    <source>
        <dbReference type="RuleBase" id="RU366074"/>
    </source>
</evidence>
<dbReference type="InterPro" id="IPR011284">
    <property type="entry name" value="3oxo_ACP_reduc"/>
</dbReference>
<evidence type="ECO:0000256" key="9">
    <source>
        <dbReference type="PIRSR" id="PIRSR611284-2"/>
    </source>
</evidence>
<dbReference type="EC" id="1.1.1.100" evidence="3 10"/>
<keyword evidence="10" id="KW-0443">Lipid metabolism</keyword>
<dbReference type="Gene3D" id="3.40.50.720">
    <property type="entry name" value="NAD(P)-binding Rossmann-like Domain"/>
    <property type="match status" value="1"/>
</dbReference>
<dbReference type="PRINTS" id="PR00080">
    <property type="entry name" value="SDRFAMILY"/>
</dbReference>
<comment type="catalytic activity">
    <reaction evidence="7 10">
        <text>a (3R)-hydroxyacyl-[ACP] + NADP(+) = a 3-oxoacyl-[ACP] + NADPH + H(+)</text>
        <dbReference type="Rhea" id="RHEA:17397"/>
        <dbReference type="Rhea" id="RHEA-COMP:9916"/>
        <dbReference type="Rhea" id="RHEA-COMP:9945"/>
        <dbReference type="ChEBI" id="CHEBI:15378"/>
        <dbReference type="ChEBI" id="CHEBI:57783"/>
        <dbReference type="ChEBI" id="CHEBI:58349"/>
        <dbReference type="ChEBI" id="CHEBI:78776"/>
        <dbReference type="ChEBI" id="CHEBI:78827"/>
        <dbReference type="EC" id="1.1.1.100"/>
    </reaction>
</comment>
<dbReference type="SMART" id="SM00822">
    <property type="entry name" value="PKS_KR"/>
    <property type="match status" value="1"/>
</dbReference>
<evidence type="ECO:0000256" key="6">
    <source>
        <dbReference type="ARBA" id="ARBA00023221"/>
    </source>
</evidence>
<keyword evidence="5 10" id="KW-0560">Oxidoreductase</keyword>
<dbReference type="OrthoDB" id="9803333at2"/>
<dbReference type="GO" id="GO:0006633">
    <property type="term" value="P:fatty acid biosynthetic process"/>
    <property type="evidence" value="ECO:0007669"/>
    <property type="project" value="UniProtKB-UniPathway"/>
</dbReference>
<dbReference type="PANTHER" id="PTHR42879:SF2">
    <property type="entry name" value="3-OXOACYL-[ACYL-CARRIER-PROTEIN] REDUCTASE FABG"/>
    <property type="match status" value="1"/>
</dbReference>
<reference evidence="12 15" key="2">
    <citation type="submission" date="2020-08" db="EMBL/GenBank/DDBJ databases">
        <title>Clostridia isolated from Swiss meat.</title>
        <authorList>
            <person name="Wambui J."/>
            <person name="Stevens M.J.A."/>
            <person name="Stephan R."/>
        </authorList>
    </citation>
    <scope>NUCLEOTIDE SEQUENCE [LARGE SCALE GENOMIC DNA]</scope>
    <source>
        <strain evidence="12 15">CM001</strain>
    </source>
</reference>
<dbReference type="UniPathway" id="UPA00094"/>
<feature type="binding site" evidence="9">
    <location>
        <position position="89"/>
    </location>
    <ligand>
        <name>NADP(+)</name>
        <dbReference type="ChEBI" id="CHEBI:58349"/>
    </ligand>
</feature>
<evidence type="ECO:0000256" key="8">
    <source>
        <dbReference type="PIRSR" id="PIRSR611284-1"/>
    </source>
</evidence>
<evidence type="ECO:0000313" key="15">
    <source>
        <dbReference type="Proteomes" id="UP000585258"/>
    </source>
</evidence>
<dbReference type="EMBL" id="JACKWY010000005">
    <property type="protein sequence ID" value="MBB6715202.1"/>
    <property type="molecule type" value="Genomic_DNA"/>
</dbReference>
<keyword evidence="10" id="KW-0276">Fatty acid metabolism</keyword>
<dbReference type="InterPro" id="IPR050259">
    <property type="entry name" value="SDR"/>
</dbReference>
<evidence type="ECO:0000256" key="4">
    <source>
        <dbReference type="ARBA" id="ARBA00022857"/>
    </source>
</evidence>
<comment type="pathway">
    <text evidence="1 10">Lipid metabolism; fatty acid biosynthesis.</text>
</comment>
<keyword evidence="6" id="KW-0753">Steroid metabolism</keyword>
<evidence type="ECO:0000313" key="14">
    <source>
        <dbReference type="Proteomes" id="UP000198597"/>
    </source>
</evidence>
<keyword evidence="14" id="KW-1185">Reference proteome</keyword>
<dbReference type="STRING" id="94869.SAMN04488529_103177"/>
<dbReference type="PROSITE" id="PS00061">
    <property type="entry name" value="ADH_SHORT"/>
    <property type="match status" value="1"/>
</dbReference>
<reference evidence="13 14" key="1">
    <citation type="submission" date="2016-10" db="EMBL/GenBank/DDBJ databases">
        <authorList>
            <person name="de Groot N.N."/>
        </authorList>
    </citation>
    <scope>NUCLEOTIDE SEQUENCE [LARGE SCALE GENOMIC DNA]</scope>
    <source>
        <strain evidence="13 14">DSM 12272</strain>
    </source>
</reference>
<dbReference type="SUPFAM" id="SSF51735">
    <property type="entry name" value="NAD(P)-binding Rossmann-fold domains"/>
    <property type="match status" value="1"/>
</dbReference>
<gene>
    <name evidence="12" type="primary">fabG</name>
    <name evidence="12" type="ORF">H7E68_10725</name>
    <name evidence="13" type="ORF">SAMN04488529_103177</name>
</gene>
<feature type="domain" description="Ketoreductase" evidence="11">
    <location>
        <begin position="5"/>
        <end position="185"/>
    </location>
</feature>
<comment type="function">
    <text evidence="10">Catalyzes the NADPH-dependent reduction of beta-ketoacyl-ACP substrates to beta-hydroxyacyl-ACP products, the first reductive step in the elongation cycle of fatty acid biosynthesis.</text>
</comment>
<dbReference type="Proteomes" id="UP000198597">
    <property type="component" value="Unassembled WGS sequence"/>
</dbReference>
<comment type="similarity">
    <text evidence="2 10">Belongs to the short-chain dehydrogenases/reductases (SDR) family.</text>
</comment>
<dbReference type="InterPro" id="IPR020904">
    <property type="entry name" value="Sc_DH/Rdtase_CS"/>
</dbReference>
<keyword evidence="4 9" id="KW-0521">NADP</keyword>
<dbReference type="InterPro" id="IPR036291">
    <property type="entry name" value="NAD(P)-bd_dom_sf"/>
</dbReference>
<dbReference type="PANTHER" id="PTHR42879">
    <property type="entry name" value="3-OXOACYL-(ACYL-CARRIER-PROTEIN) REDUCTASE"/>
    <property type="match status" value="1"/>
</dbReference>
<keyword evidence="10" id="KW-0275">Fatty acid biosynthesis</keyword>
<dbReference type="GO" id="GO:0008202">
    <property type="term" value="P:steroid metabolic process"/>
    <property type="evidence" value="ECO:0007669"/>
    <property type="project" value="UniProtKB-KW"/>
</dbReference>
<evidence type="ECO:0000259" key="11">
    <source>
        <dbReference type="SMART" id="SM00822"/>
    </source>
</evidence>
<dbReference type="PRINTS" id="PR00081">
    <property type="entry name" value="GDHRDH"/>
</dbReference>
<dbReference type="InterPro" id="IPR057326">
    <property type="entry name" value="KR_dom"/>
</dbReference>
<dbReference type="GO" id="GO:0051287">
    <property type="term" value="F:NAD binding"/>
    <property type="evidence" value="ECO:0007669"/>
    <property type="project" value="UniProtKB-UniRule"/>
</dbReference>
<evidence type="ECO:0000256" key="2">
    <source>
        <dbReference type="ARBA" id="ARBA00006484"/>
    </source>
</evidence>
<dbReference type="AlphaFoldDB" id="A0A1H0RG19"/>
<dbReference type="NCBIfam" id="NF009466">
    <property type="entry name" value="PRK12826.1-2"/>
    <property type="match status" value="1"/>
</dbReference>
<feature type="binding site" evidence="9">
    <location>
        <position position="187"/>
    </location>
    <ligand>
        <name>NADP(+)</name>
        <dbReference type="ChEBI" id="CHEBI:58349"/>
    </ligand>
</feature>
<evidence type="ECO:0000256" key="7">
    <source>
        <dbReference type="ARBA" id="ARBA00048508"/>
    </source>
</evidence>
<evidence type="ECO:0000313" key="13">
    <source>
        <dbReference type="EMBL" id="SDP28513.1"/>
    </source>
</evidence>
<accession>A0A1H0RG19</accession>
<feature type="binding site" evidence="9">
    <location>
        <begin position="154"/>
        <end position="158"/>
    </location>
    <ligand>
        <name>NADP(+)</name>
        <dbReference type="ChEBI" id="CHEBI:58349"/>
    </ligand>
</feature>
<comment type="subunit">
    <text evidence="10">Homotetramer.</text>
</comment>
<dbReference type="FunFam" id="3.40.50.720:FF:000115">
    <property type="entry name" value="3-oxoacyl-[acyl-carrier-protein] reductase FabG"/>
    <property type="match status" value="1"/>
</dbReference>
<dbReference type="EMBL" id="FNJM01000003">
    <property type="protein sequence ID" value="SDP28513.1"/>
    <property type="molecule type" value="Genomic_DNA"/>
</dbReference>